<sequence>MHAPHAQPLLVSSPRLGFELRYLAKNGGSHAYEVPAGDISDDDGDSRCPRGQSVLEHKLE</sequence>
<protein>
    <submittedName>
        <fullName evidence="2">Uncharacterized protein</fullName>
    </submittedName>
</protein>
<comment type="caution">
    <text evidence="2">The sequence shown here is derived from an EMBL/GenBank/DDBJ whole genome shotgun (WGS) entry which is preliminary data.</text>
</comment>
<feature type="region of interest" description="Disordered" evidence="1">
    <location>
        <begin position="34"/>
        <end position="60"/>
    </location>
</feature>
<dbReference type="Proteomes" id="UP001152604">
    <property type="component" value="Unassembled WGS sequence"/>
</dbReference>
<dbReference type="EMBL" id="CAKXZS010000011">
    <property type="protein sequence ID" value="CAH2397179.1"/>
    <property type="molecule type" value="Genomic_DNA"/>
</dbReference>
<organism evidence="2 3">
    <name type="scientific">Mesorhizobium ventifaucium</name>
    <dbReference type="NCBI Taxonomy" id="666020"/>
    <lineage>
        <taxon>Bacteria</taxon>
        <taxon>Pseudomonadati</taxon>
        <taxon>Pseudomonadota</taxon>
        <taxon>Alphaproteobacteria</taxon>
        <taxon>Hyphomicrobiales</taxon>
        <taxon>Phyllobacteriaceae</taxon>
        <taxon>Mesorhizobium</taxon>
    </lineage>
</organism>
<gene>
    <name evidence="2" type="ORF">MES4922_190037</name>
</gene>
<evidence type="ECO:0000313" key="2">
    <source>
        <dbReference type="EMBL" id="CAH2397179.1"/>
    </source>
</evidence>
<accession>A0ABN8JHR2</accession>
<proteinExistence type="predicted"/>
<reference evidence="2" key="1">
    <citation type="submission" date="2022-03" db="EMBL/GenBank/DDBJ databases">
        <authorList>
            <person name="Brunel B."/>
        </authorList>
    </citation>
    <scope>NUCLEOTIDE SEQUENCE</scope>
    <source>
        <strain evidence="2">STM4922sample</strain>
    </source>
</reference>
<keyword evidence="3" id="KW-1185">Reference proteome</keyword>
<name>A0ABN8JHR2_9HYPH</name>
<evidence type="ECO:0000256" key="1">
    <source>
        <dbReference type="SAM" id="MobiDB-lite"/>
    </source>
</evidence>
<evidence type="ECO:0000313" key="3">
    <source>
        <dbReference type="Proteomes" id="UP001152604"/>
    </source>
</evidence>